<gene>
    <name evidence="3" type="ORF">SAMN05421795_10415</name>
</gene>
<feature type="signal peptide" evidence="1">
    <location>
        <begin position="1"/>
        <end position="18"/>
    </location>
</feature>
<evidence type="ECO:0000256" key="1">
    <source>
        <dbReference type="SAM" id="SignalP"/>
    </source>
</evidence>
<dbReference type="Proteomes" id="UP000186098">
    <property type="component" value="Unassembled WGS sequence"/>
</dbReference>
<keyword evidence="1" id="KW-0732">Signal</keyword>
<reference evidence="4" key="1">
    <citation type="submission" date="2017-01" db="EMBL/GenBank/DDBJ databases">
        <authorList>
            <person name="Varghese N."/>
            <person name="Submissions S."/>
        </authorList>
    </citation>
    <scope>NUCLEOTIDE SEQUENCE [LARGE SCALE GENOMIC DNA]</scope>
    <source>
        <strain evidence="4">DSM 18714</strain>
    </source>
</reference>
<proteinExistence type="predicted"/>
<dbReference type="RefSeq" id="WP_083947698.1">
    <property type="nucleotide sequence ID" value="NZ_FTOM01000004.1"/>
</dbReference>
<sequence length="242" mass="25995">MMPSVCTAVALSMTPSAAVHLGQWDQATQFDTVISLFPAMPPTSASVGGLVDFAQFLPSEAKAWGGFERGSSGGFDLSTLIEVTDDSWSGVHLVRELRQLSGLTWQQAADLVGVKPRTLHNWAAGQTIAEKNLRRLGEILAVLRHIDQGYAEANRDLLLNASVDGDTIFALMEKGEFDQVMSHVGSGIGRTKSKAALPQVTLEKWGAEHFGTALSVAVEDLDGEIIPSRPTGKRQAKARRKG</sequence>
<dbReference type="GO" id="GO:0003677">
    <property type="term" value="F:DNA binding"/>
    <property type="evidence" value="ECO:0007669"/>
    <property type="project" value="InterPro"/>
</dbReference>
<feature type="domain" description="HTH cro/C1-type" evidence="2">
    <location>
        <begin position="94"/>
        <end position="146"/>
    </location>
</feature>
<dbReference type="InterPro" id="IPR010982">
    <property type="entry name" value="Lambda_DNA-bd_dom_sf"/>
</dbReference>
<evidence type="ECO:0000313" key="3">
    <source>
        <dbReference type="EMBL" id="SIS76328.1"/>
    </source>
</evidence>
<dbReference type="EMBL" id="FTOM01000004">
    <property type="protein sequence ID" value="SIS76328.1"/>
    <property type="molecule type" value="Genomic_DNA"/>
</dbReference>
<dbReference type="AlphaFoldDB" id="A0A1N7LR72"/>
<dbReference type="OrthoDB" id="5149569at2"/>
<dbReference type="Gene3D" id="1.10.260.40">
    <property type="entry name" value="lambda repressor-like DNA-binding domains"/>
    <property type="match status" value="1"/>
</dbReference>
<dbReference type="SUPFAM" id="SSF47413">
    <property type="entry name" value="lambda repressor-like DNA-binding domains"/>
    <property type="match status" value="1"/>
</dbReference>
<evidence type="ECO:0000259" key="2">
    <source>
        <dbReference type="PROSITE" id="PS50943"/>
    </source>
</evidence>
<protein>
    <submittedName>
        <fullName evidence="3">Helix-turn-helix</fullName>
    </submittedName>
</protein>
<name>A0A1N7LR72_9RHOB</name>
<evidence type="ECO:0000313" key="4">
    <source>
        <dbReference type="Proteomes" id="UP000186098"/>
    </source>
</evidence>
<accession>A0A1N7LR72</accession>
<dbReference type="Pfam" id="PF01381">
    <property type="entry name" value="HTH_3"/>
    <property type="match status" value="1"/>
</dbReference>
<feature type="chain" id="PRO_5013360586" evidence="1">
    <location>
        <begin position="19"/>
        <end position="242"/>
    </location>
</feature>
<organism evidence="3 4">
    <name type="scientific">Phaeovulum vinaykumarii</name>
    <dbReference type="NCBI Taxonomy" id="407234"/>
    <lineage>
        <taxon>Bacteria</taxon>
        <taxon>Pseudomonadati</taxon>
        <taxon>Pseudomonadota</taxon>
        <taxon>Alphaproteobacteria</taxon>
        <taxon>Rhodobacterales</taxon>
        <taxon>Paracoccaceae</taxon>
        <taxon>Phaeovulum</taxon>
    </lineage>
</organism>
<dbReference type="InterPro" id="IPR001387">
    <property type="entry name" value="Cro/C1-type_HTH"/>
</dbReference>
<dbReference type="PROSITE" id="PS50943">
    <property type="entry name" value="HTH_CROC1"/>
    <property type="match status" value="1"/>
</dbReference>
<dbReference type="CDD" id="cd00093">
    <property type="entry name" value="HTH_XRE"/>
    <property type="match status" value="1"/>
</dbReference>
<keyword evidence="4" id="KW-1185">Reference proteome</keyword>